<protein>
    <submittedName>
        <fullName evidence="3">2-oxo-3-hexenedioate decarboxylase</fullName>
    </submittedName>
</protein>
<dbReference type="InterPro" id="IPR050772">
    <property type="entry name" value="Hydratase-Decarb/MhpD_sf"/>
</dbReference>
<evidence type="ECO:0000256" key="1">
    <source>
        <dbReference type="ARBA" id="ARBA00023239"/>
    </source>
</evidence>
<dbReference type="RefSeq" id="WP_235864579.1">
    <property type="nucleotide sequence ID" value="NZ_OBQC01000007.1"/>
</dbReference>
<evidence type="ECO:0000313" key="4">
    <source>
        <dbReference type="Proteomes" id="UP000219252"/>
    </source>
</evidence>
<keyword evidence="4" id="KW-1185">Reference proteome</keyword>
<dbReference type="InterPro" id="IPR036663">
    <property type="entry name" value="Fumarylacetoacetase_C_sf"/>
</dbReference>
<proteinExistence type="predicted"/>
<evidence type="ECO:0000259" key="2">
    <source>
        <dbReference type="Pfam" id="PF01557"/>
    </source>
</evidence>
<sequence length="256" mass="28114">MSLFLYAEKVAHAQANHKAIEKITVTNPKMTVEEAYEVQKISIEQTLSAENRFIGWKMGLTSVAKQKQVGVEEPIYGRLTSQMNLQTNELIAAEHIHPRVEAEVAFVFNKELKGANLTPLEIWPAIENVFLALEVIDSRYENFSFTLPDVVADNASSSKILLSSQAFSPYEKNWADVKVKLYHNGEEKLEGTGAAVLGHPINSVIQLLNMLEKEGRGILPGQLVLTGGITDAIHVAAGDEVVADYGDLGSLTLNVK</sequence>
<dbReference type="InterPro" id="IPR011234">
    <property type="entry name" value="Fumarylacetoacetase-like_C"/>
</dbReference>
<reference evidence="4" key="1">
    <citation type="submission" date="2017-08" db="EMBL/GenBank/DDBJ databases">
        <authorList>
            <person name="Varghese N."/>
            <person name="Submissions S."/>
        </authorList>
    </citation>
    <scope>NUCLEOTIDE SEQUENCE [LARGE SCALE GENOMIC DNA]</scope>
    <source>
        <strain evidence="4">JC23</strain>
    </source>
</reference>
<accession>A0A285UE56</accession>
<evidence type="ECO:0000313" key="3">
    <source>
        <dbReference type="EMBL" id="SOC40205.1"/>
    </source>
</evidence>
<dbReference type="AlphaFoldDB" id="A0A285UE56"/>
<dbReference type="EMBL" id="OBQC01000007">
    <property type="protein sequence ID" value="SOC40205.1"/>
    <property type="molecule type" value="Genomic_DNA"/>
</dbReference>
<dbReference type="Gene3D" id="3.90.850.10">
    <property type="entry name" value="Fumarylacetoacetase-like, C-terminal domain"/>
    <property type="match status" value="1"/>
</dbReference>
<dbReference type="PANTHER" id="PTHR30143:SF0">
    <property type="entry name" value="2-KETO-4-PENTENOATE HYDRATASE"/>
    <property type="match status" value="1"/>
</dbReference>
<gene>
    <name evidence="3" type="ORF">SAMN05877842_107130</name>
</gene>
<dbReference type="GO" id="GO:0005737">
    <property type="term" value="C:cytoplasm"/>
    <property type="evidence" value="ECO:0007669"/>
    <property type="project" value="TreeGrafter"/>
</dbReference>
<organism evidence="3 4">
    <name type="scientific">Ureibacillus acetophenoni</name>
    <dbReference type="NCBI Taxonomy" id="614649"/>
    <lineage>
        <taxon>Bacteria</taxon>
        <taxon>Bacillati</taxon>
        <taxon>Bacillota</taxon>
        <taxon>Bacilli</taxon>
        <taxon>Bacillales</taxon>
        <taxon>Caryophanaceae</taxon>
        <taxon>Ureibacillus</taxon>
    </lineage>
</organism>
<keyword evidence="1" id="KW-0456">Lyase</keyword>
<dbReference type="Pfam" id="PF01557">
    <property type="entry name" value="FAA_hydrolase"/>
    <property type="match status" value="1"/>
</dbReference>
<dbReference type="Proteomes" id="UP000219252">
    <property type="component" value="Unassembled WGS sequence"/>
</dbReference>
<dbReference type="GO" id="GO:0008684">
    <property type="term" value="F:2-oxopent-4-enoate hydratase activity"/>
    <property type="evidence" value="ECO:0007669"/>
    <property type="project" value="TreeGrafter"/>
</dbReference>
<dbReference type="SUPFAM" id="SSF56529">
    <property type="entry name" value="FAH"/>
    <property type="match status" value="1"/>
</dbReference>
<dbReference type="PANTHER" id="PTHR30143">
    <property type="entry name" value="ACID HYDRATASE"/>
    <property type="match status" value="1"/>
</dbReference>
<name>A0A285UE56_9BACL</name>
<feature type="domain" description="Fumarylacetoacetase-like C-terminal" evidence="2">
    <location>
        <begin position="95"/>
        <end position="255"/>
    </location>
</feature>